<dbReference type="GO" id="GO:0045505">
    <property type="term" value="F:dynein intermediate chain binding"/>
    <property type="evidence" value="ECO:0007669"/>
    <property type="project" value="InterPro"/>
</dbReference>
<gene>
    <name evidence="2" type="ORF">PSON_ATCC_30995.1.T3230006</name>
</gene>
<proteinExistence type="predicted"/>
<evidence type="ECO:0000313" key="2">
    <source>
        <dbReference type="EMBL" id="CAD8130745.1"/>
    </source>
</evidence>
<accession>A0A8S1RUR5</accession>
<evidence type="ECO:0000259" key="1">
    <source>
        <dbReference type="Pfam" id="PF08393"/>
    </source>
</evidence>
<reference evidence="2" key="1">
    <citation type="submission" date="2021-01" db="EMBL/GenBank/DDBJ databases">
        <authorList>
            <consortium name="Genoscope - CEA"/>
            <person name="William W."/>
        </authorList>
    </citation>
    <scope>NUCLEOTIDE SEQUENCE</scope>
</reference>
<dbReference type="GO" id="GO:0051959">
    <property type="term" value="F:dynein light intermediate chain binding"/>
    <property type="evidence" value="ECO:0007669"/>
    <property type="project" value="InterPro"/>
</dbReference>
<dbReference type="EMBL" id="CAJJDN010000323">
    <property type="protein sequence ID" value="CAD8130745.1"/>
    <property type="molecule type" value="Genomic_DNA"/>
</dbReference>
<dbReference type="GO" id="GO:0007018">
    <property type="term" value="P:microtubule-based movement"/>
    <property type="evidence" value="ECO:0007669"/>
    <property type="project" value="InterPro"/>
</dbReference>
<comment type="caution">
    <text evidence="2">The sequence shown here is derived from an EMBL/GenBank/DDBJ whole genome shotgun (WGS) entry which is preliminary data.</text>
</comment>
<evidence type="ECO:0000313" key="3">
    <source>
        <dbReference type="Proteomes" id="UP000692954"/>
    </source>
</evidence>
<sequence>MLKVDQEEIHILKDRDQLEQFIRERREKYQNNLDEITSSINRLKTSYFSAYQVKGANDIVDTHVMKLLEYVAEKKNTQFVKLQDAQKQIVKDVKTKLTQAKKLTQKFRKNVTPQGPMTLIKYLTEKINDFQVLLPLVRVFSNPDMKKRHWEEISQIMGFPVRPDKEQQLSKLIEQYYLEKILNKMQKDWDIVITELKPQKDTAFLYYTQPLFDYLKVQGVWMYLELVFTSSDNLKHTLQWNVLDLRSCCKLDIYYEQSEFKSQSD</sequence>
<dbReference type="Pfam" id="PF08393">
    <property type="entry name" value="DHC_N2"/>
    <property type="match status" value="1"/>
</dbReference>
<organism evidence="2 3">
    <name type="scientific">Paramecium sonneborni</name>
    <dbReference type="NCBI Taxonomy" id="65129"/>
    <lineage>
        <taxon>Eukaryota</taxon>
        <taxon>Sar</taxon>
        <taxon>Alveolata</taxon>
        <taxon>Ciliophora</taxon>
        <taxon>Intramacronucleata</taxon>
        <taxon>Oligohymenophorea</taxon>
        <taxon>Peniculida</taxon>
        <taxon>Parameciidae</taxon>
        <taxon>Paramecium</taxon>
    </lineage>
</organism>
<keyword evidence="3" id="KW-1185">Reference proteome</keyword>
<dbReference type="Proteomes" id="UP000692954">
    <property type="component" value="Unassembled WGS sequence"/>
</dbReference>
<dbReference type="PANTHER" id="PTHR45703">
    <property type="entry name" value="DYNEIN HEAVY CHAIN"/>
    <property type="match status" value="1"/>
</dbReference>
<dbReference type="AlphaFoldDB" id="A0A8S1RUR5"/>
<feature type="domain" description="Dynein heavy chain linker" evidence="1">
    <location>
        <begin position="69"/>
        <end position="174"/>
    </location>
</feature>
<dbReference type="GO" id="GO:0030286">
    <property type="term" value="C:dynein complex"/>
    <property type="evidence" value="ECO:0007669"/>
    <property type="project" value="InterPro"/>
</dbReference>
<dbReference type="InterPro" id="IPR026983">
    <property type="entry name" value="DHC"/>
</dbReference>
<dbReference type="OrthoDB" id="7603488at2759"/>
<name>A0A8S1RUR5_9CILI</name>
<protein>
    <recommendedName>
        <fullName evidence="1">Dynein heavy chain linker domain-containing protein</fullName>
    </recommendedName>
</protein>
<dbReference type="InterPro" id="IPR013602">
    <property type="entry name" value="Dynein_heavy_linker"/>
</dbReference>